<feature type="transmembrane region" description="Helical" evidence="10">
    <location>
        <begin position="310"/>
        <end position="329"/>
    </location>
</feature>
<gene>
    <name evidence="12" type="primary">ACPR</name>
</gene>
<evidence type="ECO:0000256" key="6">
    <source>
        <dbReference type="ARBA" id="ARBA00023136"/>
    </source>
</evidence>
<dbReference type="CDD" id="cd15382">
    <property type="entry name" value="7tmA_AKHR"/>
    <property type="match status" value="1"/>
</dbReference>
<proteinExistence type="evidence at transcript level"/>
<dbReference type="Gene3D" id="1.20.1070.10">
    <property type="entry name" value="Rhodopsin 7-helix transmembrane proteins"/>
    <property type="match status" value="1"/>
</dbReference>
<dbReference type="PANTHER" id="PTHR45695:SF22">
    <property type="entry name" value="G-PROTEIN COUPLED RECEPTORS FAMILY 1 PROFILE DOMAIN-CONTAINING PROTEIN"/>
    <property type="match status" value="1"/>
</dbReference>
<protein>
    <submittedName>
        <fullName evidence="12">Adipokinetic hormone/corazonin-related peptide receptor variant B</fullName>
    </submittedName>
</protein>
<comment type="subcellular location">
    <subcellularLocation>
        <location evidence="1">Membrane</location>
        <topology evidence="1">Multi-pass membrane protein</topology>
    </subcellularLocation>
</comment>
<evidence type="ECO:0000259" key="11">
    <source>
        <dbReference type="PROSITE" id="PS50262"/>
    </source>
</evidence>
<dbReference type="VEuPathDB" id="VectorBase:RPRC004783"/>
<evidence type="ECO:0000256" key="8">
    <source>
        <dbReference type="ARBA" id="ARBA00023224"/>
    </source>
</evidence>
<feature type="transmembrane region" description="Helical" evidence="10">
    <location>
        <begin position="113"/>
        <end position="133"/>
    </location>
</feature>
<evidence type="ECO:0000256" key="7">
    <source>
        <dbReference type="ARBA" id="ARBA00023170"/>
    </source>
</evidence>
<evidence type="ECO:0000256" key="4">
    <source>
        <dbReference type="ARBA" id="ARBA00022989"/>
    </source>
</evidence>
<evidence type="ECO:0000256" key="3">
    <source>
        <dbReference type="ARBA" id="ARBA00022692"/>
    </source>
</evidence>
<dbReference type="Pfam" id="PF00001">
    <property type="entry name" value="7tm_1"/>
    <property type="match status" value="1"/>
</dbReference>
<comment type="similarity">
    <text evidence="2 9">Belongs to the G-protein coupled receptor 1 family.</text>
</comment>
<dbReference type="GO" id="GO:0004930">
    <property type="term" value="F:G protein-coupled receptor activity"/>
    <property type="evidence" value="ECO:0007669"/>
    <property type="project" value="UniProtKB-KW"/>
</dbReference>
<dbReference type="InterPro" id="IPR000276">
    <property type="entry name" value="GPCR_Rhodpsn"/>
</dbReference>
<dbReference type="InterPro" id="IPR017452">
    <property type="entry name" value="GPCR_Rhodpsn_7TM"/>
</dbReference>
<dbReference type="PROSITE" id="PS50262">
    <property type="entry name" value="G_PROTEIN_RECEP_F1_2"/>
    <property type="match status" value="1"/>
</dbReference>
<reference evidence="12" key="1">
    <citation type="journal article" date="2015" name="FEBS J.">
        <title>Identification and characterization of the adipokinetic hormone/corazonin-related peptide signaling system in Rhodnius prolixus.</title>
        <authorList>
            <person name="Zandawala M."/>
            <person name="Haddad A.S."/>
            <person name="Hamoudi Z."/>
            <person name="Orchard I."/>
        </authorList>
    </citation>
    <scope>NUCLEOTIDE SEQUENCE</scope>
</reference>
<keyword evidence="6 10" id="KW-0472">Membrane</keyword>
<feature type="domain" description="G-protein coupled receptors family 1 profile" evidence="11">
    <location>
        <begin position="54"/>
        <end position="329"/>
    </location>
</feature>
<evidence type="ECO:0000256" key="9">
    <source>
        <dbReference type="RuleBase" id="RU000688"/>
    </source>
</evidence>
<keyword evidence="4 10" id="KW-1133">Transmembrane helix</keyword>
<evidence type="ECO:0000256" key="2">
    <source>
        <dbReference type="ARBA" id="ARBA00010663"/>
    </source>
</evidence>
<feature type="transmembrane region" description="Helical" evidence="10">
    <location>
        <begin position="154"/>
        <end position="176"/>
    </location>
</feature>
<dbReference type="PROSITE" id="PS00237">
    <property type="entry name" value="G_PROTEIN_RECEP_F1_1"/>
    <property type="match status" value="1"/>
</dbReference>
<keyword evidence="8 9" id="KW-0807">Transducer</keyword>
<evidence type="ECO:0000313" key="12">
    <source>
        <dbReference type="EMBL" id="AKO62857.1"/>
    </source>
</evidence>
<dbReference type="SUPFAM" id="SSF81321">
    <property type="entry name" value="Family A G protein-coupled receptor-like"/>
    <property type="match status" value="1"/>
</dbReference>
<evidence type="ECO:0000256" key="5">
    <source>
        <dbReference type="ARBA" id="ARBA00023040"/>
    </source>
</evidence>
<sequence>MDPLFSNFTIEFNYTESIYYSPTNNTLYELPKFDDNALIVVIAYSLLFIIAAIGNLTVFITLVRGRHRKSRISLMITHLAAADLFVTFIMIPLEIGWRLTTQWVAGNIACKLFLFLRAFGLYLSSNVLVCVSVDRYFAILHPLRVSDARRRGKMMLTMAWIFSLICALPQSVVFHVSQHPQHPDFWQCVTFGFFGSRTQEIAYNLFCVMAMYFVPLLVIVIAYTCILLEISKKTKETRADQWRTGHEERTRGRMRLRRSDMSNIERARARTLRMTVTIVLAFIWCWTPYVVMTLWYMFDRESAEKVDPRLQDALFIMAVSNSCMNPLVYGSYALNFRRECTTCFCYLFSSHQQLDRRSTDAAAHTSRVLRVPKCVLTFVRGSGITRSTAVTGYGGTLGSRNHLTVPRKNVMRPASAEHLVIRGRMIETAPLNPEEFHSDPGTNTGIYLVTS</sequence>
<dbReference type="GO" id="GO:0005886">
    <property type="term" value="C:plasma membrane"/>
    <property type="evidence" value="ECO:0007669"/>
    <property type="project" value="TreeGrafter"/>
</dbReference>
<keyword evidence="5 9" id="KW-0297">G-protein coupled receptor</keyword>
<feature type="transmembrane region" description="Helical" evidence="10">
    <location>
        <begin position="201"/>
        <end position="228"/>
    </location>
</feature>
<dbReference type="AlphaFoldDB" id="A0A0K0NTZ5"/>
<dbReference type="PANTHER" id="PTHR45695">
    <property type="entry name" value="LEUCOKININ RECEPTOR-RELATED"/>
    <property type="match status" value="1"/>
</dbReference>
<evidence type="ECO:0000256" key="1">
    <source>
        <dbReference type="ARBA" id="ARBA00004141"/>
    </source>
</evidence>
<feature type="transmembrane region" description="Helical" evidence="10">
    <location>
        <begin position="276"/>
        <end position="298"/>
    </location>
</feature>
<dbReference type="EMBL" id="KM975507">
    <property type="protein sequence ID" value="AKO62857.1"/>
    <property type="molecule type" value="mRNA"/>
</dbReference>
<name>A0A0K0NTZ5_RHOPR</name>
<dbReference type="VEuPathDB" id="VectorBase:RPRC000057"/>
<evidence type="ECO:0000256" key="10">
    <source>
        <dbReference type="SAM" id="Phobius"/>
    </source>
</evidence>
<keyword evidence="3 9" id="KW-0812">Transmembrane</keyword>
<dbReference type="PRINTS" id="PR00237">
    <property type="entry name" value="GPCRRHODOPSN"/>
</dbReference>
<accession>A0A0K0NTZ5</accession>
<feature type="transmembrane region" description="Helical" evidence="10">
    <location>
        <begin position="72"/>
        <end position="93"/>
    </location>
</feature>
<organism evidence="12">
    <name type="scientific">Rhodnius prolixus</name>
    <name type="common">Triatomid bug</name>
    <dbReference type="NCBI Taxonomy" id="13249"/>
    <lineage>
        <taxon>Eukaryota</taxon>
        <taxon>Metazoa</taxon>
        <taxon>Ecdysozoa</taxon>
        <taxon>Arthropoda</taxon>
        <taxon>Hexapoda</taxon>
        <taxon>Insecta</taxon>
        <taxon>Pterygota</taxon>
        <taxon>Neoptera</taxon>
        <taxon>Paraneoptera</taxon>
        <taxon>Hemiptera</taxon>
        <taxon>Heteroptera</taxon>
        <taxon>Panheteroptera</taxon>
        <taxon>Cimicomorpha</taxon>
        <taxon>Reduviidae</taxon>
        <taxon>Triatominae</taxon>
        <taxon>Rhodnius</taxon>
    </lineage>
</organism>
<feature type="transmembrane region" description="Helical" evidence="10">
    <location>
        <begin position="37"/>
        <end position="60"/>
    </location>
</feature>
<keyword evidence="7 9" id="KW-0675">Receptor</keyword>